<accession>A0A2T9ZCU2</accession>
<organism evidence="12 13">
    <name type="scientific">Smittium megazygosporum</name>
    <dbReference type="NCBI Taxonomy" id="133381"/>
    <lineage>
        <taxon>Eukaryota</taxon>
        <taxon>Fungi</taxon>
        <taxon>Fungi incertae sedis</taxon>
        <taxon>Zoopagomycota</taxon>
        <taxon>Kickxellomycotina</taxon>
        <taxon>Harpellomycetes</taxon>
        <taxon>Harpellales</taxon>
        <taxon>Legeriomycetaceae</taxon>
        <taxon>Smittium</taxon>
    </lineage>
</organism>
<protein>
    <recommendedName>
        <fullName evidence="14">GPI transamidase component PIG-S</fullName>
    </recommendedName>
</protein>
<dbReference type="STRING" id="133381.A0A2T9ZCU2"/>
<feature type="compositionally biased region" description="Basic and acidic residues" evidence="10">
    <location>
        <begin position="383"/>
        <end position="399"/>
    </location>
</feature>
<evidence type="ECO:0008006" key="14">
    <source>
        <dbReference type="Google" id="ProtNLM"/>
    </source>
</evidence>
<dbReference type="GO" id="GO:0042765">
    <property type="term" value="C:GPI-anchor transamidase complex"/>
    <property type="evidence" value="ECO:0007669"/>
    <property type="project" value="InterPro"/>
</dbReference>
<dbReference type="PANTHER" id="PTHR21072:SF13">
    <property type="entry name" value="GPI TRANSAMIDASE COMPONENT PIG-S"/>
    <property type="match status" value="1"/>
</dbReference>
<dbReference type="UniPathway" id="UPA00196"/>
<evidence type="ECO:0000256" key="11">
    <source>
        <dbReference type="SAM" id="Phobius"/>
    </source>
</evidence>
<dbReference type="GO" id="GO:0006506">
    <property type="term" value="P:GPI anchor biosynthetic process"/>
    <property type="evidence" value="ECO:0007669"/>
    <property type="project" value="UniProtKB-UniPathway"/>
</dbReference>
<evidence type="ECO:0000313" key="12">
    <source>
        <dbReference type="EMBL" id="PVV02401.1"/>
    </source>
</evidence>
<dbReference type="OrthoDB" id="28748at2759"/>
<dbReference type="Proteomes" id="UP000245609">
    <property type="component" value="Unassembled WGS sequence"/>
</dbReference>
<comment type="subcellular location">
    <subcellularLocation>
        <location evidence="1">Endoplasmic reticulum membrane</location>
        <topology evidence="1">Multi-pass membrane protein</topology>
    </subcellularLocation>
</comment>
<proteinExistence type="inferred from homology"/>
<feature type="region of interest" description="Disordered" evidence="10">
    <location>
        <begin position="380"/>
        <end position="399"/>
    </location>
</feature>
<evidence type="ECO:0000256" key="6">
    <source>
        <dbReference type="ARBA" id="ARBA00022824"/>
    </source>
</evidence>
<evidence type="ECO:0000256" key="2">
    <source>
        <dbReference type="ARBA" id="ARBA00004687"/>
    </source>
</evidence>
<gene>
    <name evidence="12" type="ORF">BB560_003146</name>
</gene>
<keyword evidence="7 11" id="KW-1133">Transmembrane helix</keyword>
<evidence type="ECO:0000313" key="13">
    <source>
        <dbReference type="Proteomes" id="UP000245609"/>
    </source>
</evidence>
<dbReference type="InterPro" id="IPR019540">
    <property type="entry name" value="PtdIno-glycan_biosynth_class_S"/>
</dbReference>
<feature type="transmembrane region" description="Helical" evidence="11">
    <location>
        <begin position="26"/>
        <end position="48"/>
    </location>
</feature>
<dbReference type="EMBL" id="MBFS01000479">
    <property type="protein sequence ID" value="PVV02401.1"/>
    <property type="molecule type" value="Genomic_DNA"/>
</dbReference>
<reference evidence="12 13" key="1">
    <citation type="journal article" date="2018" name="MBio">
        <title>Comparative Genomics Reveals the Core Gene Toolbox for the Fungus-Insect Symbiosis.</title>
        <authorList>
            <person name="Wang Y."/>
            <person name="Stata M."/>
            <person name="Wang W."/>
            <person name="Stajich J.E."/>
            <person name="White M.M."/>
            <person name="Moncalvo J.M."/>
        </authorList>
    </citation>
    <scope>NUCLEOTIDE SEQUENCE [LARGE SCALE GENOMIC DNA]</scope>
    <source>
        <strain evidence="12 13">SC-DP-2</strain>
    </source>
</reference>
<keyword evidence="6" id="KW-0256">Endoplasmic reticulum</keyword>
<comment type="pathway">
    <text evidence="2">Glycolipid biosynthesis; glycosylphosphatidylinositol-anchor biosynthesis.</text>
</comment>
<feature type="transmembrane region" description="Helical" evidence="11">
    <location>
        <begin position="354"/>
        <end position="376"/>
    </location>
</feature>
<dbReference type="GO" id="GO:0016255">
    <property type="term" value="P:attachment of GPI anchor to protein"/>
    <property type="evidence" value="ECO:0007669"/>
    <property type="project" value="InterPro"/>
</dbReference>
<keyword evidence="13" id="KW-1185">Reference proteome</keyword>
<dbReference type="PANTHER" id="PTHR21072">
    <property type="entry name" value="GPI TRANSAMIDASE COMPONENT PIG-S"/>
    <property type="match status" value="1"/>
</dbReference>
<keyword evidence="9" id="KW-0325">Glycoprotein</keyword>
<keyword evidence="5 11" id="KW-0812">Transmembrane</keyword>
<comment type="similarity">
    <text evidence="3">Belongs to the PIGS family.</text>
</comment>
<evidence type="ECO:0000256" key="10">
    <source>
        <dbReference type="SAM" id="MobiDB-lite"/>
    </source>
</evidence>
<sequence>MNRIKEFLAKRKTPAVIIESSKKDAVVTLITVFVFMLAGLPICIQLQFDLNSDQKFTESVYQTVVNEVSNSYKNHIIIPRDSKPRITFDPNISHSSFDASNATYKIPKEVDIAIRVLENPKFKNIKITINPNGMIHVLCPSLENIGLKIAEFYNALVLSEIKTLKRNVFYSSRQKNSWEKLVSLKYSSEYLINFSLMSENPQYKSINWEIEKATKAYLTPFIDSLKDITTFKLTSQVQAFTNLEIQPKKGNLGHYFETGSLSSFINSAEWNFASTISEVPSIQMVLFVPSTENTPLHLLLPNGKQSPFNSYLIPQWGGVIVYNDPNLALNSTTHETFFDPSMVGMLYFPTEHKYAIYMPYFLPIALPFLAALLKLLKQKRSKNKDESPKEDGQTKDKVE</sequence>
<evidence type="ECO:0000256" key="5">
    <source>
        <dbReference type="ARBA" id="ARBA00022692"/>
    </source>
</evidence>
<evidence type="ECO:0000256" key="3">
    <source>
        <dbReference type="ARBA" id="ARBA00005316"/>
    </source>
</evidence>
<name>A0A2T9ZCU2_9FUNG</name>
<dbReference type="AlphaFoldDB" id="A0A2T9ZCU2"/>
<evidence type="ECO:0000256" key="9">
    <source>
        <dbReference type="ARBA" id="ARBA00023180"/>
    </source>
</evidence>
<evidence type="ECO:0000256" key="1">
    <source>
        <dbReference type="ARBA" id="ARBA00004477"/>
    </source>
</evidence>
<dbReference type="Pfam" id="PF10510">
    <property type="entry name" value="PIG-S"/>
    <property type="match status" value="2"/>
</dbReference>
<evidence type="ECO:0000256" key="7">
    <source>
        <dbReference type="ARBA" id="ARBA00022989"/>
    </source>
</evidence>
<evidence type="ECO:0000256" key="4">
    <source>
        <dbReference type="ARBA" id="ARBA00022502"/>
    </source>
</evidence>
<keyword evidence="8 11" id="KW-0472">Membrane</keyword>
<evidence type="ECO:0000256" key="8">
    <source>
        <dbReference type="ARBA" id="ARBA00023136"/>
    </source>
</evidence>
<comment type="caution">
    <text evidence="12">The sequence shown here is derived from an EMBL/GenBank/DDBJ whole genome shotgun (WGS) entry which is preliminary data.</text>
</comment>
<keyword evidence="4" id="KW-0337">GPI-anchor biosynthesis</keyword>